<organism evidence="2 3">
    <name type="scientific">Blautia caecimuris</name>
    <dbReference type="NCBI Taxonomy" id="1796615"/>
    <lineage>
        <taxon>Bacteria</taxon>
        <taxon>Bacillati</taxon>
        <taxon>Bacillota</taxon>
        <taxon>Clostridia</taxon>
        <taxon>Lachnospirales</taxon>
        <taxon>Lachnospiraceae</taxon>
        <taxon>Blautia</taxon>
    </lineage>
</organism>
<dbReference type="InterPro" id="IPR002822">
    <property type="entry name" value="Ni_insertion"/>
</dbReference>
<name>A0ABV2M6C0_9FIRM</name>
<evidence type="ECO:0000256" key="1">
    <source>
        <dbReference type="ARBA" id="ARBA00022596"/>
    </source>
</evidence>
<evidence type="ECO:0000313" key="2">
    <source>
        <dbReference type="EMBL" id="MET3752020.1"/>
    </source>
</evidence>
<dbReference type="PANTHER" id="PTHR36566">
    <property type="entry name" value="NICKEL INSERTION PROTEIN-RELATED"/>
    <property type="match status" value="1"/>
</dbReference>
<dbReference type="EMBL" id="JBEPMJ010000034">
    <property type="protein sequence ID" value="MET3752020.1"/>
    <property type="molecule type" value="Genomic_DNA"/>
</dbReference>
<keyword evidence="3" id="KW-1185">Reference proteome</keyword>
<accession>A0ABV2M6C0</accession>
<gene>
    <name evidence="2" type="ORF">ABID24_003282</name>
</gene>
<dbReference type="Pfam" id="PF01969">
    <property type="entry name" value="Ni_insertion"/>
    <property type="match status" value="1"/>
</dbReference>
<keyword evidence="1" id="KW-0533">Nickel</keyword>
<dbReference type="PANTHER" id="PTHR36566:SF1">
    <property type="entry name" value="PYRIDINIUM-3,5-BISTHIOCARBOXYLIC ACID MONONUCLEOTIDE NICKEL INSERTION PROTEIN"/>
    <property type="match status" value="1"/>
</dbReference>
<dbReference type="Proteomes" id="UP001549106">
    <property type="component" value="Unassembled WGS sequence"/>
</dbReference>
<evidence type="ECO:0000313" key="3">
    <source>
        <dbReference type="Proteomes" id="UP001549106"/>
    </source>
</evidence>
<reference evidence="2 3" key="1">
    <citation type="submission" date="2024-06" db="EMBL/GenBank/DDBJ databases">
        <title>Genomic Encyclopedia of Type Strains, Phase IV (KMG-IV): sequencing the most valuable type-strain genomes for metagenomic binning, comparative biology and taxonomic classification.</title>
        <authorList>
            <person name="Goeker M."/>
        </authorList>
    </citation>
    <scope>NUCLEOTIDE SEQUENCE [LARGE SCALE GENOMIC DNA]</scope>
    <source>
        <strain evidence="2 3">DSM 29492</strain>
    </source>
</reference>
<protein>
    <submittedName>
        <fullName evidence="2">Uncharacterized protein (TIGR00299 family) protein</fullName>
    </submittedName>
</protein>
<comment type="caution">
    <text evidence="2">The sequence shown here is derived from an EMBL/GenBank/DDBJ whole genome shotgun (WGS) entry which is preliminary data.</text>
</comment>
<proteinExistence type="predicted"/>
<sequence length="283" mass="30967">MKKGLYMECSSGISGDMSVAALLGLGADPHKLTETLKTLPLQGYQIQIKTVVKSGISAYDFNVILDSLHENNDHNMEYLYGHSHHAPHEHNNSAHTSIETTQHIHNHSEHIHRSLSDIFQILEASSMTQTALYTAKKIFQILAEGESEAHGIPIEKVHFHEVGAIDSIVDIASVSICLDMLGYKEIFVPVLCDGTGTIRCQHGILPVPVPAVANITKRYQIPLSIQPVQGELITPTGAAIVAAIFTSCKLPTSFHIIKTGIGAGKRDYKNTSGILRLMEIEYI</sequence>
<dbReference type="RefSeq" id="WP_257465447.1">
    <property type="nucleotide sequence ID" value="NZ_BAABXN010000001.1"/>
</dbReference>